<keyword evidence="3" id="KW-1185">Reference proteome</keyword>
<reference evidence="2 4" key="1">
    <citation type="submission" date="2019-10" db="EMBL/GenBank/DDBJ databases">
        <title>Streptococcis sp, isolated from the respiratory tract of Marmot.</title>
        <authorList>
            <person name="Zhang G."/>
        </authorList>
    </citation>
    <scope>NUCLEOTIDE SEQUENCE [LARGE SCALE GENOMIC DNA]</scope>
    <source>
        <strain evidence="4">zg-70</strain>
        <strain evidence="2">Zg-70</strain>
    </source>
</reference>
<dbReference type="EMBL" id="WLCG01000002">
    <property type="protein sequence ID" value="MTB63851.1"/>
    <property type="molecule type" value="Genomic_DNA"/>
</dbReference>
<evidence type="ECO:0000313" key="1">
    <source>
        <dbReference type="EMBL" id="MTB63851.1"/>
    </source>
</evidence>
<dbReference type="Proteomes" id="UP000435060">
    <property type="component" value="Unassembled WGS sequence"/>
</dbReference>
<comment type="caution">
    <text evidence="2">The sequence shown here is derived from an EMBL/GenBank/DDBJ whole genome shotgun (WGS) entry which is preliminary data.</text>
</comment>
<evidence type="ECO:0000313" key="3">
    <source>
        <dbReference type="Proteomes" id="UP000435060"/>
    </source>
</evidence>
<dbReference type="EMBL" id="WUBJ01000002">
    <property type="protein sequence ID" value="MWV55833.1"/>
    <property type="molecule type" value="Genomic_DNA"/>
</dbReference>
<evidence type="ECO:0008006" key="5">
    <source>
        <dbReference type="Google" id="ProtNLM"/>
    </source>
</evidence>
<reference evidence="1 3" key="2">
    <citation type="submission" date="2019-11" db="EMBL/GenBank/DDBJ databases">
        <title>Streptococcis sp. isolated from the respiratory tract of Marmot.</title>
        <authorList>
            <person name="Zhang G."/>
        </authorList>
    </citation>
    <scope>NUCLEOTIDE SEQUENCE [LARGE SCALE GENOMIC DNA]</scope>
    <source>
        <strain evidence="1">Zg-86</strain>
        <strain evidence="3">zg-86</strain>
    </source>
</reference>
<dbReference type="Proteomes" id="UP000435423">
    <property type="component" value="Unassembled WGS sequence"/>
</dbReference>
<evidence type="ECO:0000313" key="2">
    <source>
        <dbReference type="EMBL" id="MWV55833.1"/>
    </source>
</evidence>
<dbReference type="RefSeq" id="WP_154607856.1">
    <property type="nucleotide sequence ID" value="NZ_CP072115.1"/>
</dbReference>
<evidence type="ECO:0000313" key="4">
    <source>
        <dbReference type="Proteomes" id="UP000435423"/>
    </source>
</evidence>
<proteinExistence type="predicted"/>
<accession>A0A6I4RHA9</accession>
<sequence>MKVTRMNIEEFTRPLKRKGITKIKTKIIEINLEELYIRYGADTFAVAQIPGTKGEYRYFFCCPQCGRRCRVMYEAHAVYACGTCHDIHRDTLNRTKTDCTYYWERALREARKVQPDYTPTRGGYMFGKFPNRPKRMRIATYLKHWRRFMDYMDKGDRYWIK</sequence>
<organism evidence="2 4">
    <name type="scientific">Streptococcus zhangguiae</name>
    <dbReference type="NCBI Taxonomy" id="2664091"/>
    <lineage>
        <taxon>Bacteria</taxon>
        <taxon>Bacillati</taxon>
        <taxon>Bacillota</taxon>
        <taxon>Bacilli</taxon>
        <taxon>Lactobacillales</taxon>
        <taxon>Streptococcaceae</taxon>
        <taxon>Streptococcus</taxon>
    </lineage>
</organism>
<protein>
    <recommendedName>
        <fullName evidence="5">Phage protein</fullName>
    </recommendedName>
</protein>
<gene>
    <name evidence="1" type="ORF">GGG87_02340</name>
    <name evidence="2" type="ORF">GGH11_02345</name>
</gene>
<dbReference type="AlphaFoldDB" id="A0A6I4RHA9"/>
<name>A0A6I4RHA9_9STRE</name>